<evidence type="ECO:0000259" key="2">
    <source>
        <dbReference type="PROSITE" id="PS50033"/>
    </source>
</evidence>
<evidence type="ECO:0000256" key="1">
    <source>
        <dbReference type="SAM" id="MobiDB-lite"/>
    </source>
</evidence>
<protein>
    <submittedName>
        <fullName evidence="3">UBX domain protein Ubx2</fullName>
        <ecNumber evidence="3">1.1.1.8</ecNumber>
    </submittedName>
</protein>
<dbReference type="SUPFAM" id="SSF54236">
    <property type="entry name" value="Ubiquitin-like"/>
    <property type="match status" value="1"/>
</dbReference>
<dbReference type="Pfam" id="PF14555">
    <property type="entry name" value="UBA_4"/>
    <property type="match status" value="1"/>
</dbReference>
<keyword evidence="4" id="KW-1185">Reference proteome</keyword>
<name>A0AA39CBT2_9EURO</name>
<dbReference type="GO" id="GO:0043130">
    <property type="term" value="F:ubiquitin binding"/>
    <property type="evidence" value="ECO:0007669"/>
    <property type="project" value="TreeGrafter"/>
</dbReference>
<feature type="domain" description="UBX" evidence="2">
    <location>
        <begin position="465"/>
        <end position="541"/>
    </location>
</feature>
<accession>A0AA39CBT2</accession>
<organism evidence="3 4">
    <name type="scientific">Cladophialophora chaetospira</name>
    <dbReference type="NCBI Taxonomy" id="386627"/>
    <lineage>
        <taxon>Eukaryota</taxon>
        <taxon>Fungi</taxon>
        <taxon>Dikarya</taxon>
        <taxon>Ascomycota</taxon>
        <taxon>Pezizomycotina</taxon>
        <taxon>Eurotiomycetes</taxon>
        <taxon>Chaetothyriomycetidae</taxon>
        <taxon>Chaetothyriales</taxon>
        <taxon>Herpotrichiellaceae</taxon>
        <taxon>Cladophialophora</taxon>
    </lineage>
</organism>
<gene>
    <name evidence="3" type="primary">ubx2</name>
    <name evidence="3" type="ORF">H2200_013097</name>
</gene>
<dbReference type="GO" id="GO:0005634">
    <property type="term" value="C:nucleus"/>
    <property type="evidence" value="ECO:0007669"/>
    <property type="project" value="TreeGrafter"/>
</dbReference>
<feature type="region of interest" description="Disordered" evidence="1">
    <location>
        <begin position="41"/>
        <end position="102"/>
    </location>
</feature>
<dbReference type="InterPro" id="IPR006577">
    <property type="entry name" value="UAS"/>
</dbReference>
<comment type="caution">
    <text evidence="3">The sequence shown here is derived from an EMBL/GenBank/DDBJ whole genome shotgun (WGS) entry which is preliminary data.</text>
</comment>
<feature type="region of interest" description="Disordered" evidence="1">
    <location>
        <begin position="396"/>
        <end position="471"/>
    </location>
</feature>
<dbReference type="PANTHER" id="PTHR23322">
    <property type="entry name" value="FAS-ASSOCIATED PROTEIN"/>
    <property type="match status" value="1"/>
</dbReference>
<dbReference type="Pfam" id="PF00789">
    <property type="entry name" value="UBX"/>
    <property type="match status" value="1"/>
</dbReference>
<feature type="compositionally biased region" description="Basic and acidic residues" evidence="1">
    <location>
        <begin position="404"/>
        <end position="425"/>
    </location>
</feature>
<feature type="compositionally biased region" description="Acidic residues" evidence="1">
    <location>
        <begin position="72"/>
        <end position="85"/>
    </location>
</feature>
<dbReference type="Proteomes" id="UP001172673">
    <property type="component" value="Unassembled WGS sequence"/>
</dbReference>
<evidence type="ECO:0000313" key="4">
    <source>
        <dbReference type="Proteomes" id="UP001172673"/>
    </source>
</evidence>
<dbReference type="PROSITE" id="PS50330">
    <property type="entry name" value="UIM"/>
    <property type="match status" value="1"/>
</dbReference>
<dbReference type="InterPro" id="IPR050730">
    <property type="entry name" value="UBX_domain-protein"/>
</dbReference>
<dbReference type="EMBL" id="JAPDRK010000026">
    <property type="protein sequence ID" value="KAJ9602554.1"/>
    <property type="molecule type" value="Genomic_DNA"/>
</dbReference>
<dbReference type="EC" id="1.1.1.8" evidence="3"/>
<keyword evidence="3" id="KW-0560">Oxidoreductase</keyword>
<dbReference type="InterPro" id="IPR001012">
    <property type="entry name" value="UBX_dom"/>
</dbReference>
<dbReference type="GO" id="GO:0141152">
    <property type="term" value="F:glycerol-3-phosphate dehydrogenase (NAD+) activity"/>
    <property type="evidence" value="ECO:0007669"/>
    <property type="project" value="UniProtKB-EC"/>
</dbReference>
<dbReference type="SUPFAM" id="SSF52833">
    <property type="entry name" value="Thioredoxin-like"/>
    <property type="match status" value="1"/>
</dbReference>
<dbReference type="CDD" id="cd01767">
    <property type="entry name" value="UBX"/>
    <property type="match status" value="1"/>
</dbReference>
<dbReference type="Gene3D" id="3.40.30.10">
    <property type="entry name" value="Glutaredoxin"/>
    <property type="match status" value="1"/>
</dbReference>
<dbReference type="InterPro" id="IPR003903">
    <property type="entry name" value="UIM_dom"/>
</dbReference>
<dbReference type="InterPro" id="IPR029071">
    <property type="entry name" value="Ubiquitin-like_domsf"/>
</dbReference>
<dbReference type="PANTHER" id="PTHR23322:SF6">
    <property type="entry name" value="UBX DOMAIN-CONTAINING PROTEIN 7"/>
    <property type="match status" value="1"/>
</dbReference>
<proteinExistence type="predicted"/>
<reference evidence="3" key="1">
    <citation type="submission" date="2022-10" db="EMBL/GenBank/DDBJ databases">
        <title>Culturing micro-colonial fungi from biological soil crusts in the Mojave desert and describing Neophaeococcomyces mojavensis, and introducing the new genera and species Taxawa tesnikishii.</title>
        <authorList>
            <person name="Kurbessoian T."/>
            <person name="Stajich J.E."/>
        </authorList>
    </citation>
    <scope>NUCLEOTIDE SEQUENCE</scope>
    <source>
        <strain evidence="3">TK_41</strain>
    </source>
</reference>
<dbReference type="SMART" id="SM00594">
    <property type="entry name" value="UAS"/>
    <property type="match status" value="1"/>
</dbReference>
<dbReference type="CDD" id="cd02958">
    <property type="entry name" value="UAS"/>
    <property type="match status" value="1"/>
</dbReference>
<dbReference type="Gene3D" id="1.10.8.10">
    <property type="entry name" value="DNA helicase RuvA subunit, C-terminal domain"/>
    <property type="match status" value="1"/>
</dbReference>
<feature type="compositionally biased region" description="Pro residues" evidence="1">
    <location>
        <begin position="48"/>
        <end position="59"/>
    </location>
</feature>
<evidence type="ECO:0000313" key="3">
    <source>
        <dbReference type="EMBL" id="KAJ9602554.1"/>
    </source>
</evidence>
<dbReference type="Pfam" id="PF13899">
    <property type="entry name" value="Thioredoxin_7"/>
    <property type="match status" value="1"/>
</dbReference>
<sequence length="544" mass="60542">MDEAIATVVAVCGTTTDLAAQYVQLADGDPNQAVQLFFENGGADLAGPPAPPARNPPPSTSHHTGDARDPIDVDAEDTISDDNDPEITGFRKTTTQPPDADYEDDEAMARRLQHEMYGEGGAEEDVRAPIARQAETLVGGYGGDMPQMATPGYNSAVEDRMRAIERRRQQGQYSAQHWMPILTDLAAARTGIFNQNHPTSIWDRDAYTTPDALAESTGGASEASARSTRLARLFQPPWELMYKGEWESARYEGKEEKKWLLVDIQDPSIFDCQALNRDLWKNEGIVETVKENFIFLQYNKDDPRASQYVQYYFPTYESSSEYPHVAIVDPRTGEQIKLWARKVPSAPEFLMQLHEFLDRYSLDNNARNPVAKRRSEAKKEKPVEQLTEEEMLQRALQASLASQSDEHKPAEDPDDLTRSVGDLRGKVGPASEDAMDLDENGAKEAAETSDFAQIPSDRPHTEPAAGPGVTRVQIRHPGGRIVRRFAEQDPVQRIYEFLKGEPLEGKEGAAFELVSMGKNLMEARHETIESAGLKNGTVMVEFVD</sequence>
<dbReference type="GO" id="GO:0043161">
    <property type="term" value="P:proteasome-mediated ubiquitin-dependent protein catabolic process"/>
    <property type="evidence" value="ECO:0007669"/>
    <property type="project" value="TreeGrafter"/>
</dbReference>
<dbReference type="Gene3D" id="3.10.20.90">
    <property type="entry name" value="Phosphatidylinositol 3-kinase Catalytic Subunit, Chain A, domain 1"/>
    <property type="match status" value="1"/>
</dbReference>
<dbReference type="PROSITE" id="PS50033">
    <property type="entry name" value="UBX"/>
    <property type="match status" value="1"/>
</dbReference>
<dbReference type="InterPro" id="IPR036249">
    <property type="entry name" value="Thioredoxin-like_sf"/>
</dbReference>
<dbReference type="AlphaFoldDB" id="A0AA39CBT2"/>